<protein>
    <recommendedName>
        <fullName evidence="4">Phytanoyl-CoA dioxygenase</fullName>
    </recommendedName>
</protein>
<evidence type="ECO:0000256" key="1">
    <source>
        <dbReference type="ARBA" id="ARBA00001962"/>
    </source>
</evidence>
<dbReference type="GO" id="GO:0046872">
    <property type="term" value="F:metal ion binding"/>
    <property type="evidence" value="ECO:0007669"/>
    <property type="project" value="UniProtKB-ARBA"/>
</dbReference>
<dbReference type="Gene3D" id="2.60.120.620">
    <property type="entry name" value="q2cbj1_9rhob like domain"/>
    <property type="match status" value="1"/>
</dbReference>
<dbReference type="Pfam" id="PF05721">
    <property type="entry name" value="PhyH"/>
    <property type="match status" value="1"/>
</dbReference>
<keyword evidence="3" id="KW-1185">Reference proteome</keyword>
<evidence type="ECO:0000313" key="2">
    <source>
        <dbReference type="EMBL" id="CAJ1404925.1"/>
    </source>
</evidence>
<dbReference type="Proteomes" id="UP001178507">
    <property type="component" value="Unassembled WGS sequence"/>
</dbReference>
<dbReference type="GO" id="GO:0016491">
    <property type="term" value="F:oxidoreductase activity"/>
    <property type="evidence" value="ECO:0007669"/>
    <property type="project" value="UniProtKB-ARBA"/>
</dbReference>
<evidence type="ECO:0008006" key="4">
    <source>
        <dbReference type="Google" id="ProtNLM"/>
    </source>
</evidence>
<dbReference type="InterPro" id="IPR008775">
    <property type="entry name" value="Phytyl_CoA_dOase-like"/>
</dbReference>
<evidence type="ECO:0000313" key="3">
    <source>
        <dbReference type="Proteomes" id="UP001178507"/>
    </source>
</evidence>
<accession>A0AA36JGG4</accession>
<dbReference type="EMBL" id="CAUJNA010003561">
    <property type="protein sequence ID" value="CAJ1404925.1"/>
    <property type="molecule type" value="Genomic_DNA"/>
</dbReference>
<comment type="cofactor">
    <cofactor evidence="1">
        <name>Fe cation</name>
        <dbReference type="ChEBI" id="CHEBI:24875"/>
    </cofactor>
</comment>
<name>A0AA36JGG4_9DINO</name>
<comment type="caution">
    <text evidence="2">The sequence shown here is derived from an EMBL/GenBank/DDBJ whole genome shotgun (WGS) entry which is preliminary data.</text>
</comment>
<reference evidence="2" key="1">
    <citation type="submission" date="2023-08" db="EMBL/GenBank/DDBJ databases">
        <authorList>
            <person name="Chen Y."/>
            <person name="Shah S."/>
            <person name="Dougan E. K."/>
            <person name="Thang M."/>
            <person name="Chan C."/>
        </authorList>
    </citation>
    <scope>NUCLEOTIDE SEQUENCE</scope>
</reference>
<dbReference type="AlphaFoldDB" id="A0AA36JGG4"/>
<dbReference type="PANTHER" id="PTHR20883">
    <property type="entry name" value="PHYTANOYL-COA DIOXYGENASE DOMAIN CONTAINING 1"/>
    <property type="match status" value="1"/>
</dbReference>
<sequence length="290" mass="33003">MSPLDTPFEDPSGERWGVWQAFEEHTVRLCIAGEEVKGCFPTREEAISFQLQQLQSRLSWPRTALQPLPERSPIWDHPEELEGMKQYTFRVPRHAGKALDAAQLEAYHEQGFLLNLPVLQGEALTEATQCFEELLQERLDRAPDVDSRFRAAHTLSRPLHQDLVHHLATHERVLAIVEDVLGREFCCWSAHLFCKLPSDPTEQPWHQDAGFWPLSESRALTLWLAFDPVDDTNSAVTFVAGSHRLGRLPWQPTASSRHLLTQEIPDVDLLGEKVPLARFRCLLAPTMLVG</sequence>
<dbReference type="PANTHER" id="PTHR20883:SF48">
    <property type="entry name" value="ECTOINE DIOXYGENASE"/>
    <property type="match status" value="1"/>
</dbReference>
<gene>
    <name evidence="2" type="ORF">EVOR1521_LOCUS27292</name>
</gene>
<proteinExistence type="predicted"/>
<dbReference type="SUPFAM" id="SSF51197">
    <property type="entry name" value="Clavaminate synthase-like"/>
    <property type="match status" value="1"/>
</dbReference>
<organism evidence="2 3">
    <name type="scientific">Effrenium voratum</name>
    <dbReference type="NCBI Taxonomy" id="2562239"/>
    <lineage>
        <taxon>Eukaryota</taxon>
        <taxon>Sar</taxon>
        <taxon>Alveolata</taxon>
        <taxon>Dinophyceae</taxon>
        <taxon>Suessiales</taxon>
        <taxon>Symbiodiniaceae</taxon>
        <taxon>Effrenium</taxon>
    </lineage>
</organism>